<accession>A0A9X3D3V2</accession>
<dbReference type="InterPro" id="IPR050204">
    <property type="entry name" value="AraC_XylS_family_regulators"/>
</dbReference>
<keyword evidence="1" id="KW-0805">Transcription regulation</keyword>
<keyword evidence="6" id="KW-1185">Reference proteome</keyword>
<dbReference type="PANTHER" id="PTHR46796:SF6">
    <property type="entry name" value="ARAC SUBFAMILY"/>
    <property type="match status" value="1"/>
</dbReference>
<evidence type="ECO:0000313" key="6">
    <source>
        <dbReference type="Proteomes" id="UP001143347"/>
    </source>
</evidence>
<dbReference type="InterPro" id="IPR035418">
    <property type="entry name" value="AraC-bd_2"/>
</dbReference>
<name>A0A9X3D3V2_9ACTN</name>
<dbReference type="GO" id="GO:0003700">
    <property type="term" value="F:DNA-binding transcription factor activity"/>
    <property type="evidence" value="ECO:0007669"/>
    <property type="project" value="InterPro"/>
</dbReference>
<proteinExistence type="predicted"/>
<keyword evidence="3" id="KW-0804">Transcription</keyword>
<evidence type="ECO:0000256" key="3">
    <source>
        <dbReference type="ARBA" id="ARBA00023163"/>
    </source>
</evidence>
<dbReference type="PANTHER" id="PTHR46796">
    <property type="entry name" value="HTH-TYPE TRANSCRIPTIONAL ACTIVATOR RHAS-RELATED"/>
    <property type="match status" value="1"/>
</dbReference>
<protein>
    <submittedName>
        <fullName evidence="5">Helix-turn-helix domain-containing protein</fullName>
    </submittedName>
</protein>
<dbReference type="InterPro" id="IPR009057">
    <property type="entry name" value="Homeodomain-like_sf"/>
</dbReference>
<comment type="caution">
    <text evidence="5">The sequence shown here is derived from an EMBL/GenBank/DDBJ whole genome shotgun (WGS) entry which is preliminary data.</text>
</comment>
<dbReference type="InterPro" id="IPR018060">
    <property type="entry name" value="HTH_AraC"/>
</dbReference>
<dbReference type="EMBL" id="JAPKFM010000009">
    <property type="protein sequence ID" value="MCX2964508.1"/>
    <property type="molecule type" value="Genomic_DNA"/>
</dbReference>
<dbReference type="Pfam" id="PF12833">
    <property type="entry name" value="HTH_18"/>
    <property type="match status" value="1"/>
</dbReference>
<organism evidence="5 6">
    <name type="scientific">Gordonia aquimaris</name>
    <dbReference type="NCBI Taxonomy" id="2984863"/>
    <lineage>
        <taxon>Bacteria</taxon>
        <taxon>Bacillati</taxon>
        <taxon>Actinomycetota</taxon>
        <taxon>Actinomycetes</taxon>
        <taxon>Mycobacteriales</taxon>
        <taxon>Gordoniaceae</taxon>
        <taxon>Gordonia</taxon>
    </lineage>
</organism>
<evidence type="ECO:0000259" key="4">
    <source>
        <dbReference type="PROSITE" id="PS01124"/>
    </source>
</evidence>
<dbReference type="PROSITE" id="PS01124">
    <property type="entry name" value="HTH_ARAC_FAMILY_2"/>
    <property type="match status" value="1"/>
</dbReference>
<dbReference type="Pfam" id="PF14525">
    <property type="entry name" value="AraC_binding_2"/>
    <property type="match status" value="1"/>
</dbReference>
<evidence type="ECO:0000313" key="5">
    <source>
        <dbReference type="EMBL" id="MCX2964508.1"/>
    </source>
</evidence>
<dbReference type="RefSeq" id="WP_266061586.1">
    <property type="nucleotide sequence ID" value="NZ_JAPKFM010000009.1"/>
</dbReference>
<dbReference type="AlphaFoldDB" id="A0A9X3D3V2"/>
<evidence type="ECO:0000256" key="2">
    <source>
        <dbReference type="ARBA" id="ARBA00023125"/>
    </source>
</evidence>
<keyword evidence="2" id="KW-0238">DNA-binding</keyword>
<dbReference type="SMART" id="SM00342">
    <property type="entry name" value="HTH_ARAC"/>
    <property type="match status" value="1"/>
</dbReference>
<dbReference type="Gene3D" id="1.10.10.60">
    <property type="entry name" value="Homeodomain-like"/>
    <property type="match status" value="1"/>
</dbReference>
<reference evidence="5" key="1">
    <citation type="submission" date="2022-10" db="EMBL/GenBank/DDBJ databases">
        <title>WGS of marine actinomycetes from Thailand.</title>
        <authorList>
            <person name="Thawai C."/>
        </authorList>
    </citation>
    <scope>NUCLEOTIDE SEQUENCE</scope>
    <source>
        <strain evidence="5">SW21</strain>
    </source>
</reference>
<sequence>MTGSGLDPAVVDHWRRLNGPAHELGSLRSRQVRTRGRHGIDTYADLVELEADDPDEFEQLALWRPFSKIIAFSILQTAVRTRRTSARIREYPSNFLIVACQTIGRTTGDANGHRVSLEPGQMSITDSRRPYDLRTHGVTDATGIWVPTELMGTQIAGGATVSPIAPDTVLSRSCASLVVRLARDAAFGGADIDLDTELAAIEVVRATLEQEYAGDELRGNPLFLREAVIDLIERNFRDPDFGVDAIARHLHISKRHLYRGLEGQGLSLPEMIADRRLDWACTLLAQPARVRLDGVAQAAGFTSAATLRNRFRAKFGVGPATYRRQLQSGALDGGEVDR</sequence>
<evidence type="ECO:0000256" key="1">
    <source>
        <dbReference type="ARBA" id="ARBA00023015"/>
    </source>
</evidence>
<feature type="domain" description="HTH araC/xylS-type" evidence="4">
    <location>
        <begin position="226"/>
        <end position="325"/>
    </location>
</feature>
<dbReference type="GO" id="GO:0043565">
    <property type="term" value="F:sequence-specific DNA binding"/>
    <property type="evidence" value="ECO:0007669"/>
    <property type="project" value="InterPro"/>
</dbReference>
<dbReference type="Proteomes" id="UP001143347">
    <property type="component" value="Unassembled WGS sequence"/>
</dbReference>
<gene>
    <name evidence="5" type="ORF">OSB52_10430</name>
</gene>
<dbReference type="SUPFAM" id="SSF46689">
    <property type="entry name" value="Homeodomain-like"/>
    <property type="match status" value="1"/>
</dbReference>